<proteinExistence type="predicted"/>
<organism evidence="1 2">
    <name type="scientific">Vibrio aestuarianus</name>
    <dbReference type="NCBI Taxonomy" id="28171"/>
    <lineage>
        <taxon>Bacteria</taxon>
        <taxon>Pseudomonadati</taxon>
        <taxon>Pseudomonadota</taxon>
        <taxon>Gammaproteobacteria</taxon>
        <taxon>Vibrionales</taxon>
        <taxon>Vibrionaceae</taxon>
        <taxon>Vibrio</taxon>
    </lineage>
</organism>
<dbReference type="Proteomes" id="UP001152658">
    <property type="component" value="Unassembled WGS sequence"/>
</dbReference>
<sequence>MQERIKQSEKMIKKLSEELRKQLIFINLMEKPTKAAKDKFYKIEGLLSAEVCELVRLSYEIALIYEEMITSPDINLRMKAEALKCYFSSNCVEPQSPDVRFIKKNKIR</sequence>
<protein>
    <submittedName>
        <fullName evidence="1">Uncharacterized protein</fullName>
    </submittedName>
</protein>
<dbReference type="EMBL" id="CALYLK010000137">
    <property type="protein sequence ID" value="CAH8240499.1"/>
    <property type="molecule type" value="Genomic_DNA"/>
</dbReference>
<accession>A0ABM9FTG4</accession>
<reference evidence="1" key="1">
    <citation type="submission" date="2022-06" db="EMBL/GenBank/DDBJ databases">
        <authorList>
            <person name="Goudenege D."/>
            <person name="Le Roux F."/>
        </authorList>
    </citation>
    <scope>NUCLEOTIDE SEQUENCE</scope>
    <source>
        <strain evidence="1">12-063</strain>
    </source>
</reference>
<comment type="caution">
    <text evidence="1">The sequence shown here is derived from an EMBL/GenBank/DDBJ whole genome shotgun (WGS) entry which is preliminary data.</text>
</comment>
<evidence type="ECO:0000313" key="2">
    <source>
        <dbReference type="Proteomes" id="UP001152658"/>
    </source>
</evidence>
<keyword evidence="2" id="KW-1185">Reference proteome</keyword>
<name>A0ABM9FTG4_9VIBR</name>
<gene>
    <name evidence="1" type="ORF">VAE063_960034</name>
</gene>
<dbReference type="RefSeq" id="WP_168786863.1">
    <property type="nucleotide sequence ID" value="NZ_CALYLF010000006.1"/>
</dbReference>
<evidence type="ECO:0000313" key="1">
    <source>
        <dbReference type="EMBL" id="CAH8240499.1"/>
    </source>
</evidence>